<name>A0ABR7D061_9BACT</name>
<dbReference type="Pfam" id="PF16344">
    <property type="entry name" value="FecR_C"/>
    <property type="match status" value="1"/>
</dbReference>
<dbReference type="PANTHER" id="PTHR30273">
    <property type="entry name" value="PERIPLASMIC SIGNAL SENSOR AND SIGMA FACTOR ACTIVATOR FECR-RELATED"/>
    <property type="match status" value="1"/>
</dbReference>
<comment type="caution">
    <text evidence="4">The sequence shown here is derived from an EMBL/GenBank/DDBJ whole genome shotgun (WGS) entry which is preliminary data.</text>
</comment>
<reference evidence="4 5" key="1">
    <citation type="submission" date="2020-08" db="EMBL/GenBank/DDBJ databases">
        <title>Genome public.</title>
        <authorList>
            <person name="Liu C."/>
            <person name="Sun Q."/>
        </authorList>
    </citation>
    <scope>NUCLEOTIDE SEQUENCE [LARGE SCALE GENOMIC DNA]</scope>
    <source>
        <strain evidence="4 5">NSJ-56</strain>
    </source>
</reference>
<sequence>MKIEDRVYELISGKLDDVLSEEEERELSGWLEADGEHRVIFDEMRRLHEQAKLLRREFNPDVEGTLRRLKVRGGKRIGLHAWWKYAAMFVLPLGIAFALWQGLKEKKIVLHRQFGEVARPGAERAVLKLFDGKTVVLDSTSGNMLIARGENVRVEVDSNRLLRYSREDTVVTSREERKNELIVPRGGEYQIVLADGTQVWLNSATKLIFPQNFTGKERRVVLSGEAFFEVARDENKPFIVETSRMDVKVLGTRFNVNAYTDNEMVSTTLVDGSVEVASGTQKPITLVPGEQAYGEAGELEKREVNVRLYTSWIDGRFMFNNVELEEIAKQISRWYDVEIFFTNENVKKIRFTGGMVKFKPLDDLIRMIESTSSVCFSVKGRTIVISEG</sequence>
<evidence type="ECO:0000259" key="3">
    <source>
        <dbReference type="Pfam" id="PF16344"/>
    </source>
</evidence>
<evidence type="ECO:0000256" key="1">
    <source>
        <dbReference type="SAM" id="Phobius"/>
    </source>
</evidence>
<organism evidence="4 5">
    <name type="scientific">Butyricimonas hominis</name>
    <dbReference type="NCBI Taxonomy" id="2763032"/>
    <lineage>
        <taxon>Bacteria</taxon>
        <taxon>Pseudomonadati</taxon>
        <taxon>Bacteroidota</taxon>
        <taxon>Bacteroidia</taxon>
        <taxon>Bacteroidales</taxon>
        <taxon>Odoribacteraceae</taxon>
        <taxon>Butyricimonas</taxon>
    </lineage>
</organism>
<dbReference type="InterPro" id="IPR012373">
    <property type="entry name" value="Ferrdict_sens_TM"/>
</dbReference>
<proteinExistence type="predicted"/>
<accession>A0ABR7D061</accession>
<dbReference type="Pfam" id="PF04773">
    <property type="entry name" value="FecR"/>
    <property type="match status" value="1"/>
</dbReference>
<dbReference type="PANTHER" id="PTHR30273:SF2">
    <property type="entry name" value="PROTEIN FECR"/>
    <property type="match status" value="1"/>
</dbReference>
<feature type="domain" description="Protein FecR C-terminal" evidence="3">
    <location>
        <begin position="316"/>
        <end position="385"/>
    </location>
</feature>
<gene>
    <name evidence="4" type="ORF">H8S64_09455</name>
</gene>
<dbReference type="RefSeq" id="WP_186975884.1">
    <property type="nucleotide sequence ID" value="NZ_JACOOH010000004.1"/>
</dbReference>
<protein>
    <submittedName>
        <fullName evidence="4">DUF4974 domain-containing protein</fullName>
    </submittedName>
</protein>
<dbReference type="InterPro" id="IPR032508">
    <property type="entry name" value="FecR_C"/>
</dbReference>
<dbReference type="Proteomes" id="UP000646484">
    <property type="component" value="Unassembled WGS sequence"/>
</dbReference>
<keyword evidence="1" id="KW-1133">Transmembrane helix</keyword>
<keyword evidence="5" id="KW-1185">Reference proteome</keyword>
<feature type="domain" description="FecR protein" evidence="2">
    <location>
        <begin position="184"/>
        <end position="275"/>
    </location>
</feature>
<evidence type="ECO:0000313" key="5">
    <source>
        <dbReference type="Proteomes" id="UP000646484"/>
    </source>
</evidence>
<keyword evidence="1" id="KW-0472">Membrane</keyword>
<keyword evidence="1" id="KW-0812">Transmembrane</keyword>
<dbReference type="Gene3D" id="2.60.120.1440">
    <property type="match status" value="1"/>
</dbReference>
<feature type="transmembrane region" description="Helical" evidence="1">
    <location>
        <begin position="82"/>
        <end position="103"/>
    </location>
</feature>
<dbReference type="Gene3D" id="3.55.50.30">
    <property type="match status" value="1"/>
</dbReference>
<evidence type="ECO:0000313" key="4">
    <source>
        <dbReference type="EMBL" id="MBC5621324.1"/>
    </source>
</evidence>
<evidence type="ECO:0000259" key="2">
    <source>
        <dbReference type="Pfam" id="PF04773"/>
    </source>
</evidence>
<dbReference type="EMBL" id="JACOOH010000004">
    <property type="protein sequence ID" value="MBC5621324.1"/>
    <property type="molecule type" value="Genomic_DNA"/>
</dbReference>
<dbReference type="InterPro" id="IPR006860">
    <property type="entry name" value="FecR"/>
</dbReference>